<reference evidence="1 2" key="1">
    <citation type="submission" date="2014-04" db="EMBL/GenBank/DDBJ databases">
        <authorList>
            <consortium name="DOE Joint Genome Institute"/>
            <person name="Kuo A."/>
            <person name="Kohler A."/>
            <person name="Costa M.D."/>
            <person name="Nagy L.G."/>
            <person name="Floudas D."/>
            <person name="Copeland A."/>
            <person name="Barry K.W."/>
            <person name="Cichocki N."/>
            <person name="Veneault-Fourrey C."/>
            <person name="LaButti K."/>
            <person name="Lindquist E.A."/>
            <person name="Lipzen A."/>
            <person name="Lundell T."/>
            <person name="Morin E."/>
            <person name="Murat C."/>
            <person name="Sun H."/>
            <person name="Tunlid A."/>
            <person name="Henrissat B."/>
            <person name="Grigoriev I.V."/>
            <person name="Hibbett D.S."/>
            <person name="Martin F."/>
            <person name="Nordberg H.P."/>
            <person name="Cantor M.N."/>
            <person name="Hua S.X."/>
        </authorList>
    </citation>
    <scope>NUCLEOTIDE SEQUENCE [LARGE SCALE GENOMIC DNA]</scope>
    <source>
        <strain evidence="1 2">441</strain>
    </source>
</reference>
<reference evidence="2" key="2">
    <citation type="submission" date="2015-01" db="EMBL/GenBank/DDBJ databases">
        <title>Evolutionary Origins and Diversification of the Mycorrhizal Mutualists.</title>
        <authorList>
            <consortium name="DOE Joint Genome Institute"/>
            <consortium name="Mycorrhizal Genomics Consortium"/>
            <person name="Kohler A."/>
            <person name="Kuo A."/>
            <person name="Nagy L.G."/>
            <person name="Floudas D."/>
            <person name="Copeland A."/>
            <person name="Barry K.W."/>
            <person name="Cichocki N."/>
            <person name="Veneault-Fourrey C."/>
            <person name="LaButti K."/>
            <person name="Lindquist E.A."/>
            <person name="Lipzen A."/>
            <person name="Lundell T."/>
            <person name="Morin E."/>
            <person name="Murat C."/>
            <person name="Riley R."/>
            <person name="Ohm R."/>
            <person name="Sun H."/>
            <person name="Tunlid A."/>
            <person name="Henrissat B."/>
            <person name="Grigoriev I.V."/>
            <person name="Hibbett D.S."/>
            <person name="Martin F."/>
        </authorList>
    </citation>
    <scope>NUCLEOTIDE SEQUENCE [LARGE SCALE GENOMIC DNA]</scope>
    <source>
        <strain evidence="2">441</strain>
    </source>
</reference>
<gene>
    <name evidence="1" type="ORF">PISMIDRAFT_684625</name>
</gene>
<keyword evidence="2" id="KW-1185">Reference proteome</keyword>
<dbReference type="Proteomes" id="UP000054018">
    <property type="component" value="Unassembled WGS sequence"/>
</dbReference>
<dbReference type="HOGENOM" id="CLU_2580372_0_0_1"/>
<evidence type="ECO:0000313" key="1">
    <source>
        <dbReference type="EMBL" id="KIK18042.1"/>
    </source>
</evidence>
<accession>A0A0C9Z6K7</accession>
<evidence type="ECO:0000313" key="2">
    <source>
        <dbReference type="Proteomes" id="UP000054018"/>
    </source>
</evidence>
<dbReference type="AlphaFoldDB" id="A0A0C9Z6K7"/>
<name>A0A0C9Z6K7_9AGAM</name>
<proteinExistence type="predicted"/>
<protein>
    <submittedName>
        <fullName evidence="1">Uncharacterized protein</fullName>
    </submittedName>
</protein>
<sequence length="82" mass="9335">MSHTNAIFGEKVMSHVYGSELRTGDALCNRPAVQRLNLTFHEQACPFKVRRGGIDFTQVHRRQLFTPAPIILAMFLKNESFS</sequence>
<feature type="non-terminal residue" evidence="1">
    <location>
        <position position="82"/>
    </location>
</feature>
<dbReference type="EMBL" id="KN833814">
    <property type="protein sequence ID" value="KIK18042.1"/>
    <property type="molecule type" value="Genomic_DNA"/>
</dbReference>
<organism evidence="1 2">
    <name type="scientific">Pisolithus microcarpus 441</name>
    <dbReference type="NCBI Taxonomy" id="765257"/>
    <lineage>
        <taxon>Eukaryota</taxon>
        <taxon>Fungi</taxon>
        <taxon>Dikarya</taxon>
        <taxon>Basidiomycota</taxon>
        <taxon>Agaricomycotina</taxon>
        <taxon>Agaricomycetes</taxon>
        <taxon>Agaricomycetidae</taxon>
        <taxon>Boletales</taxon>
        <taxon>Sclerodermatineae</taxon>
        <taxon>Pisolithaceae</taxon>
        <taxon>Pisolithus</taxon>
    </lineage>
</organism>